<evidence type="ECO:0000313" key="2">
    <source>
        <dbReference type="WBParaSite" id="PDA_v2.g11143.t1"/>
    </source>
</evidence>
<accession>A0A914P7J6</accession>
<protein>
    <submittedName>
        <fullName evidence="2">Uncharacterized protein</fullName>
    </submittedName>
</protein>
<keyword evidence="1" id="KW-1185">Reference proteome</keyword>
<name>A0A914P7J6_9BILA</name>
<proteinExistence type="predicted"/>
<dbReference type="Proteomes" id="UP000887578">
    <property type="component" value="Unplaced"/>
</dbReference>
<evidence type="ECO:0000313" key="1">
    <source>
        <dbReference type="Proteomes" id="UP000887578"/>
    </source>
</evidence>
<sequence>MYASSTKKIATAVPVVCAESFEQMNIKTIYKTPEILIGMDYFLEFISSFEKYDDNHYIVDSIVGKMLCKSIPKYESTTIATLAIESSQKFDEENDLQKFWNLENMGITDSEANEEESAILEKFKQNVKFKDNRYYVSWPEKEHHVELPTNAGLALGRLNSNLKKVFPNLLDLNSRVQNNMLHLILILL</sequence>
<reference evidence="2" key="1">
    <citation type="submission" date="2022-11" db="UniProtKB">
        <authorList>
            <consortium name="WormBaseParasite"/>
        </authorList>
    </citation>
    <scope>IDENTIFICATION</scope>
</reference>
<dbReference type="WBParaSite" id="PDA_v2.g11143.t1">
    <property type="protein sequence ID" value="PDA_v2.g11143.t1"/>
    <property type="gene ID" value="PDA_v2.g11143"/>
</dbReference>
<organism evidence="1 2">
    <name type="scientific">Panagrolaimus davidi</name>
    <dbReference type="NCBI Taxonomy" id="227884"/>
    <lineage>
        <taxon>Eukaryota</taxon>
        <taxon>Metazoa</taxon>
        <taxon>Ecdysozoa</taxon>
        <taxon>Nematoda</taxon>
        <taxon>Chromadorea</taxon>
        <taxon>Rhabditida</taxon>
        <taxon>Tylenchina</taxon>
        <taxon>Panagrolaimomorpha</taxon>
        <taxon>Panagrolaimoidea</taxon>
        <taxon>Panagrolaimidae</taxon>
        <taxon>Panagrolaimus</taxon>
    </lineage>
</organism>
<dbReference type="AlphaFoldDB" id="A0A914P7J6"/>